<evidence type="ECO:0000313" key="2">
    <source>
        <dbReference type="Proteomes" id="UP000009342"/>
    </source>
</evidence>
<evidence type="ECO:0000313" key="1">
    <source>
        <dbReference type="EMBL" id="CCJ81072.1"/>
    </source>
</evidence>
<proteinExistence type="predicted"/>
<gene>
    <name evidence="1" type="ORF">BN134_1800</name>
</gene>
<keyword evidence="2" id="KW-1185">Reference proteome</keyword>
<dbReference type="Proteomes" id="UP000009342">
    <property type="component" value="Unassembled WGS sequence"/>
</dbReference>
<accession>A0ABP1W6G2</accession>
<dbReference type="EMBL" id="CAKZ01000083">
    <property type="protein sequence ID" value="CCJ81072.1"/>
    <property type="molecule type" value="Genomic_DNA"/>
</dbReference>
<organism evidence="1 2">
    <name type="scientific">Cronobacter dublinensis 1210</name>
    <dbReference type="NCBI Taxonomy" id="1208656"/>
    <lineage>
        <taxon>Bacteria</taxon>
        <taxon>Pseudomonadati</taxon>
        <taxon>Pseudomonadota</taxon>
        <taxon>Gammaproteobacteria</taxon>
        <taxon>Enterobacterales</taxon>
        <taxon>Enterobacteriaceae</taxon>
        <taxon>Cronobacter</taxon>
    </lineage>
</organism>
<protein>
    <submittedName>
        <fullName evidence="1">Uncharacterized protein</fullName>
    </submittedName>
</protein>
<sequence>MQPPAWRDNKKSSGMGRESAPFFLAARRAGRLTARALMRIACSPRGFLAINACQTVIQITK</sequence>
<comment type="caution">
    <text evidence="1">The sequence shown here is derived from an EMBL/GenBank/DDBJ whole genome shotgun (WGS) entry which is preliminary data.</text>
</comment>
<reference evidence="2" key="1">
    <citation type="journal article" date="2012" name="PLoS ONE">
        <title>Comparative analysis of genome sequences covering the seven cronobacter species.</title>
        <authorList>
            <person name="Joseph S."/>
            <person name="Desai P."/>
            <person name="Ji Y."/>
            <person name="Cummings C.A."/>
            <person name="Shih R."/>
            <person name="Degoricija L."/>
            <person name="Rico A."/>
            <person name="Brzoska P."/>
            <person name="Hamby S.E."/>
            <person name="Masood N."/>
            <person name="Hariri S."/>
            <person name="Sonbol H."/>
            <person name="Chuzhanova N."/>
            <person name="McClelland M."/>
            <person name="Furtado M.R."/>
            <person name="Forsythe S.J."/>
        </authorList>
    </citation>
    <scope>NUCLEOTIDE SEQUENCE [LARGE SCALE GENOMIC DNA]</scope>
    <source>
        <strain evidence="2">1210</strain>
    </source>
</reference>
<name>A0ABP1W6G2_9ENTR</name>